<dbReference type="SUPFAM" id="SSF52833">
    <property type="entry name" value="Thioredoxin-like"/>
    <property type="match status" value="1"/>
</dbReference>
<dbReference type="Gene3D" id="3.40.30.10">
    <property type="entry name" value="Glutaredoxin"/>
    <property type="match status" value="1"/>
</dbReference>
<keyword evidence="2" id="KW-1185">Reference proteome</keyword>
<organism evidence="1 2">
    <name type="scientific">Sphingobacterium phlebotomi</name>
    <dbReference type="NCBI Taxonomy" id="2605433"/>
    <lineage>
        <taxon>Bacteria</taxon>
        <taxon>Pseudomonadati</taxon>
        <taxon>Bacteroidota</taxon>
        <taxon>Sphingobacteriia</taxon>
        <taxon>Sphingobacteriales</taxon>
        <taxon>Sphingobacteriaceae</taxon>
        <taxon>Sphingobacterium</taxon>
    </lineage>
</organism>
<comment type="caution">
    <text evidence="1">The sequence shown here is derived from an EMBL/GenBank/DDBJ whole genome shotgun (WGS) entry which is preliminary data.</text>
</comment>
<evidence type="ECO:0000313" key="1">
    <source>
        <dbReference type="EMBL" id="TYR34491.1"/>
    </source>
</evidence>
<dbReference type="AlphaFoldDB" id="A0A5D4H0D6"/>
<sequence>MRNKIVWLGMMLILFLGCKDIKNQIRNKDVVISAEDVQHFKKELEDLNEKNDIVVSVPDSSRIVIADEDDILQLQNGIVLFGWPSCPWFRNAVGPLLEFSAEEKATIYYLNIKDIRDFKELQDDEVVTTEEGSAGYRAILEKFHDILNPYTVLGIDSIKRISSPTVLFIENGKGTHKVVSTVVSHTDSHTTLTPEQQQELKARYQAYFTKR</sequence>
<protein>
    <recommendedName>
        <fullName evidence="3">Thioredoxin domain-containing protein</fullName>
    </recommendedName>
</protein>
<dbReference type="RefSeq" id="WP_148920213.1">
    <property type="nucleotide sequence ID" value="NZ_VTAV01000012.1"/>
</dbReference>
<dbReference type="EMBL" id="VTAV01000012">
    <property type="protein sequence ID" value="TYR34491.1"/>
    <property type="molecule type" value="Genomic_DNA"/>
</dbReference>
<name>A0A5D4H0D6_9SPHI</name>
<dbReference type="InterPro" id="IPR036249">
    <property type="entry name" value="Thioredoxin-like_sf"/>
</dbReference>
<reference evidence="1 2" key="1">
    <citation type="submission" date="2019-08" db="EMBL/GenBank/DDBJ databases">
        <title>Phlebobacter frassis gen. nov. sp. nov., a new member of family Sphingobacteriaceae isolated from sand fly rearing media.</title>
        <authorList>
            <person name="Kakumanu M.L."/>
            <person name="Marayati B.F."/>
            <person name="Wada-Katsumata A."/>
            <person name="Wasserberg G."/>
            <person name="Schal C."/>
            <person name="Apperson C.S."/>
            <person name="Ponnusamy L."/>
        </authorList>
    </citation>
    <scope>NUCLEOTIDE SEQUENCE [LARGE SCALE GENOMIC DNA]</scope>
    <source>
        <strain evidence="1 2">SSI9</strain>
    </source>
</reference>
<proteinExistence type="predicted"/>
<accession>A0A5D4H0D6</accession>
<evidence type="ECO:0000313" key="2">
    <source>
        <dbReference type="Proteomes" id="UP000322362"/>
    </source>
</evidence>
<evidence type="ECO:0008006" key="3">
    <source>
        <dbReference type="Google" id="ProtNLM"/>
    </source>
</evidence>
<dbReference type="PROSITE" id="PS51257">
    <property type="entry name" value="PROKAR_LIPOPROTEIN"/>
    <property type="match status" value="1"/>
</dbReference>
<dbReference type="Proteomes" id="UP000322362">
    <property type="component" value="Unassembled WGS sequence"/>
</dbReference>
<gene>
    <name evidence="1" type="ORF">FXV77_15860</name>
</gene>